<name>A0A0G0Z1H2_9BACT</name>
<comment type="caution">
    <text evidence="1">The sequence shown here is derived from an EMBL/GenBank/DDBJ whole genome shotgun (WGS) entry which is preliminary data.</text>
</comment>
<organism evidence="1 2">
    <name type="scientific">Candidatus Kuenenbacteria bacterium GW2011_GWA2_42_15</name>
    <dbReference type="NCBI Taxonomy" id="1618677"/>
    <lineage>
        <taxon>Bacteria</taxon>
        <taxon>Candidatus Kueneniibacteriota</taxon>
    </lineage>
</organism>
<reference evidence="1 2" key="1">
    <citation type="journal article" date="2015" name="Nature">
        <title>rRNA introns, odd ribosomes, and small enigmatic genomes across a large radiation of phyla.</title>
        <authorList>
            <person name="Brown C.T."/>
            <person name="Hug L.A."/>
            <person name="Thomas B.C."/>
            <person name="Sharon I."/>
            <person name="Castelle C.J."/>
            <person name="Singh A."/>
            <person name="Wilkins M.J."/>
            <person name="Williams K.H."/>
            <person name="Banfield J.F."/>
        </authorList>
    </citation>
    <scope>NUCLEOTIDE SEQUENCE [LARGE SCALE GENOMIC DNA]</scope>
</reference>
<accession>A0A0G0Z1H2</accession>
<evidence type="ECO:0000313" key="1">
    <source>
        <dbReference type="EMBL" id="KKS42627.1"/>
    </source>
</evidence>
<dbReference type="EMBL" id="LCCW01000010">
    <property type="protein sequence ID" value="KKS42627.1"/>
    <property type="molecule type" value="Genomic_DNA"/>
</dbReference>
<dbReference type="AlphaFoldDB" id="A0A0G0Z1H2"/>
<dbReference type="Proteomes" id="UP000034516">
    <property type="component" value="Unassembled WGS sequence"/>
</dbReference>
<sequence>MLETAKNIVQQYAVEEKIKFLKKVRDGELGREAAAKIIEDRRVSWIKNNIARLKEVYKDLSLPLAAHRIIYFEHMYIFPPDSVVFEMSPDFIIVRSYNFCPYLQACQTLGLDTRDICRHICQKPVEEMIKYIHPNLKFWRNYNKIRPHEEYCEEYISLENEIACPPIAALKALAGGLRPPPLARGGVLAMTIKNHEERKNSHY</sequence>
<evidence type="ECO:0000313" key="2">
    <source>
        <dbReference type="Proteomes" id="UP000034516"/>
    </source>
</evidence>
<protein>
    <submittedName>
        <fullName evidence="1">Uncharacterized protein</fullName>
    </submittedName>
</protein>
<proteinExistence type="predicted"/>
<gene>
    <name evidence="1" type="ORF">UV02_C0010G0011</name>
</gene>